<dbReference type="GeneID" id="92083604"/>
<evidence type="ECO:0000313" key="3">
    <source>
        <dbReference type="Proteomes" id="UP001391051"/>
    </source>
</evidence>
<name>A0ABR1PSY2_9PEZI</name>
<organism evidence="2 3">
    <name type="scientific">Apiospora aurea</name>
    <dbReference type="NCBI Taxonomy" id="335848"/>
    <lineage>
        <taxon>Eukaryota</taxon>
        <taxon>Fungi</taxon>
        <taxon>Dikarya</taxon>
        <taxon>Ascomycota</taxon>
        <taxon>Pezizomycotina</taxon>
        <taxon>Sordariomycetes</taxon>
        <taxon>Xylariomycetidae</taxon>
        <taxon>Amphisphaeriales</taxon>
        <taxon>Apiosporaceae</taxon>
        <taxon>Apiospora</taxon>
    </lineage>
</organism>
<protein>
    <submittedName>
        <fullName evidence="2">Uncharacterized protein</fullName>
    </submittedName>
</protein>
<feature type="region of interest" description="Disordered" evidence="1">
    <location>
        <begin position="79"/>
        <end position="103"/>
    </location>
</feature>
<evidence type="ECO:0000313" key="2">
    <source>
        <dbReference type="EMBL" id="KAK7937452.1"/>
    </source>
</evidence>
<gene>
    <name evidence="2" type="ORF">PG986_014320</name>
</gene>
<feature type="region of interest" description="Disordered" evidence="1">
    <location>
        <begin position="115"/>
        <end position="148"/>
    </location>
</feature>
<reference evidence="2 3" key="1">
    <citation type="submission" date="2023-01" db="EMBL/GenBank/DDBJ databases">
        <title>Analysis of 21 Apiospora genomes using comparative genomics revels a genus with tremendous synthesis potential of carbohydrate active enzymes and secondary metabolites.</title>
        <authorList>
            <person name="Sorensen T."/>
        </authorList>
    </citation>
    <scope>NUCLEOTIDE SEQUENCE [LARGE SCALE GENOMIC DNA]</scope>
    <source>
        <strain evidence="2 3">CBS 24483</strain>
    </source>
</reference>
<dbReference type="RefSeq" id="XP_066692780.1">
    <property type="nucleotide sequence ID" value="XM_066850542.1"/>
</dbReference>
<comment type="caution">
    <text evidence="2">The sequence shown here is derived from an EMBL/GenBank/DDBJ whole genome shotgun (WGS) entry which is preliminary data.</text>
</comment>
<sequence length="148" mass="16675">MEPYLFQDKGPQGSGLYSCISHPSFRPLVPQESADLPSIKTRPGVMTYIRKSFPFEVNPRLDLVSDPYMQILEVITPIEKSHPNPSTPLHLDNRKQTTERSTPLFFSKTKTKHFFDSTPSRFGTGSTPNSSAMQSRAYTPPRKLTVST</sequence>
<proteinExistence type="predicted"/>
<dbReference type="Proteomes" id="UP001391051">
    <property type="component" value="Unassembled WGS sequence"/>
</dbReference>
<keyword evidence="3" id="KW-1185">Reference proteome</keyword>
<dbReference type="EMBL" id="JAQQWE010000010">
    <property type="protein sequence ID" value="KAK7937452.1"/>
    <property type="molecule type" value="Genomic_DNA"/>
</dbReference>
<feature type="compositionally biased region" description="Polar residues" evidence="1">
    <location>
        <begin position="117"/>
        <end position="137"/>
    </location>
</feature>
<evidence type="ECO:0000256" key="1">
    <source>
        <dbReference type="SAM" id="MobiDB-lite"/>
    </source>
</evidence>
<accession>A0ABR1PSY2</accession>